<comment type="caution">
    <text evidence="9">The sequence shown here is derived from an EMBL/GenBank/DDBJ whole genome shotgun (WGS) entry which is preliminary data.</text>
</comment>
<dbReference type="SUPFAM" id="SSF51445">
    <property type="entry name" value="(Trans)glycosidases"/>
    <property type="match status" value="1"/>
</dbReference>
<dbReference type="GO" id="GO:0090729">
    <property type="term" value="F:toxin activity"/>
    <property type="evidence" value="ECO:0007669"/>
    <property type="project" value="UniProtKB-KW"/>
</dbReference>
<dbReference type="PANTHER" id="PTHR38340">
    <property type="entry name" value="S-LAYER PROTEIN"/>
    <property type="match status" value="1"/>
</dbReference>
<dbReference type="GO" id="GO:0005509">
    <property type="term" value="F:calcium ion binding"/>
    <property type="evidence" value="ECO:0007669"/>
    <property type="project" value="InterPro"/>
</dbReference>
<evidence type="ECO:0000256" key="4">
    <source>
        <dbReference type="ARBA" id="ARBA00022656"/>
    </source>
</evidence>
<evidence type="ECO:0000256" key="2">
    <source>
        <dbReference type="ARBA" id="ARBA00004613"/>
    </source>
</evidence>
<dbReference type="CDD" id="cd19608">
    <property type="entry name" value="GH113_mannanase-like"/>
    <property type="match status" value="1"/>
</dbReference>
<evidence type="ECO:0000256" key="5">
    <source>
        <dbReference type="ARBA" id="ARBA00022737"/>
    </source>
</evidence>
<name>A0A7W4VJM5_9HYPH</name>
<evidence type="ECO:0000256" key="6">
    <source>
        <dbReference type="ARBA" id="ARBA00023026"/>
    </source>
</evidence>
<dbReference type="InterPro" id="IPR011049">
    <property type="entry name" value="Serralysin-like_metalloprot_C"/>
</dbReference>
<evidence type="ECO:0000256" key="8">
    <source>
        <dbReference type="SAM" id="MobiDB-lite"/>
    </source>
</evidence>
<dbReference type="InterPro" id="IPR017853">
    <property type="entry name" value="GH"/>
</dbReference>
<dbReference type="Gene3D" id="2.150.10.10">
    <property type="entry name" value="Serralysin-like metalloprotease, C-terminal"/>
    <property type="match status" value="3"/>
</dbReference>
<evidence type="ECO:0000313" key="9">
    <source>
        <dbReference type="EMBL" id="MBB3018015.1"/>
    </source>
</evidence>
<dbReference type="SUPFAM" id="SSF51120">
    <property type="entry name" value="beta-Roll"/>
    <property type="match status" value="3"/>
</dbReference>
<dbReference type="InterPro" id="IPR055151">
    <property type="entry name" value="GH113"/>
</dbReference>
<dbReference type="PROSITE" id="PS00330">
    <property type="entry name" value="HEMOLYSIN_CALCIUM"/>
    <property type="match status" value="8"/>
</dbReference>
<dbReference type="Pfam" id="PF22612">
    <property type="entry name" value="GH113"/>
    <property type="match status" value="1"/>
</dbReference>
<dbReference type="PRINTS" id="PR00313">
    <property type="entry name" value="CABNDNGRPT"/>
</dbReference>
<proteinExistence type="predicted"/>
<keyword evidence="7" id="KW-0472">Membrane</keyword>
<keyword evidence="5" id="KW-0677">Repeat</keyword>
<feature type="region of interest" description="Disordered" evidence="8">
    <location>
        <begin position="601"/>
        <end position="638"/>
    </location>
</feature>
<feature type="region of interest" description="Disordered" evidence="8">
    <location>
        <begin position="57"/>
        <end position="77"/>
    </location>
</feature>
<dbReference type="InterPro" id="IPR018511">
    <property type="entry name" value="Hemolysin-typ_Ca-bd_CS"/>
</dbReference>
<gene>
    <name evidence="9" type="ORF">FHR70_001055</name>
</gene>
<dbReference type="PANTHER" id="PTHR38340:SF1">
    <property type="entry name" value="S-LAYER PROTEIN"/>
    <property type="match status" value="1"/>
</dbReference>
<accession>A0A7W4VJM5</accession>
<keyword evidence="6" id="KW-0843">Virulence</keyword>
<dbReference type="PRINTS" id="PR01488">
    <property type="entry name" value="RTXTOXINA"/>
</dbReference>
<dbReference type="Proteomes" id="UP000532010">
    <property type="component" value="Unassembled WGS sequence"/>
</dbReference>
<organism evidence="9 10">
    <name type="scientific">Microvirga lupini</name>
    <dbReference type="NCBI Taxonomy" id="420324"/>
    <lineage>
        <taxon>Bacteria</taxon>
        <taxon>Pseudomonadati</taxon>
        <taxon>Pseudomonadota</taxon>
        <taxon>Alphaproteobacteria</taxon>
        <taxon>Hyphomicrobiales</taxon>
        <taxon>Methylobacteriaceae</taxon>
        <taxon>Microvirga</taxon>
    </lineage>
</organism>
<dbReference type="Pfam" id="PF00353">
    <property type="entry name" value="HemolysinCabind"/>
    <property type="match status" value="5"/>
</dbReference>
<evidence type="ECO:0000256" key="7">
    <source>
        <dbReference type="ARBA" id="ARBA00023136"/>
    </source>
</evidence>
<dbReference type="Gene3D" id="3.20.20.80">
    <property type="entry name" value="Glycosidases"/>
    <property type="match status" value="1"/>
</dbReference>
<dbReference type="InterPro" id="IPR001343">
    <property type="entry name" value="Hemolysn_Ca-bd"/>
</dbReference>
<reference evidence="9 10" key="1">
    <citation type="submission" date="2020-08" db="EMBL/GenBank/DDBJ databases">
        <title>The Agave Microbiome: Exploring the role of microbial communities in plant adaptations to desert environments.</title>
        <authorList>
            <person name="Partida-Martinez L.P."/>
        </authorList>
    </citation>
    <scope>NUCLEOTIDE SEQUENCE [LARGE SCALE GENOMIC DNA]</scope>
    <source>
        <strain evidence="9 10">AT3.9</strain>
    </source>
</reference>
<dbReference type="AlphaFoldDB" id="A0A7W4VJM5"/>
<sequence length="774" mass="83381">MPKLFDFQAESLPSWWDGNYRMPWTDTNLDLIAGDGASQVVIVPTVYMDSLTSTRVYRDNSDPGGHNVDGAPRTESDGSIKEAIAKAQARGLEIIFKLHVNMQNDDWNALIGPPEGSTPAQAKAWADAWFASYKEAVVHYAKLAQEQGVTAFAIGNECESMTVAKYRDYWVDIIDAVRDVYDGQLTYAATWTEALTVSFWDKLDYIGANPYISFTQDSINPSLQELIDGWTKPSDIWGVRTPIMERFGENISAMDALKRIAEQYGKKLIFTETGFRSLDGSNATPWMWGNGDIDEREQYMMHQAFYKIITDRAGEGWMGGYWLWNYDASEAVSDPSPDDGFSTHGKRTDALVEQYFKNPVSVIGRSLIGTAADDTLRGGFNHDTLTGGLGNDVLLGGAGGDVFMYYAGDGADTITDFKASEGDKIALMNTAATGYGDLDIAAISGGYLVRFVGGGSLTIRTAETVSAEWFAFNSTGQPGPSTKPSAGNDEITGTSKANVIDALAGHDLIQGLAGNDKLTGGSGDDTIDGGVGNDALYGGLGDDFIEGDNGVDRIYGGDGFDILRGGAGNDQIRGENDEDMLYGDGGNDLVRGGNGHDLVAGGDGDDKLYGDAGNDQLKGGEGNDLIQGGDGKDKIEGENGNDKLYGGAGDDVLLGWFGADQLWGGAGDDVLDPGAGNDTLWGGTGADRYVFNSDMGQDTVKDFKAKQGEMLLIRHDINHSGIVDFDTLKPHMKQVGKNVVMDLGTGEWLKGDDQLTLVNVKLKDLKAEHFYFYW</sequence>
<dbReference type="GO" id="GO:0016020">
    <property type="term" value="C:membrane"/>
    <property type="evidence" value="ECO:0007669"/>
    <property type="project" value="UniProtKB-SubCell"/>
</dbReference>
<dbReference type="InterPro" id="IPR050557">
    <property type="entry name" value="RTX_toxin/Mannuronan_C5-epim"/>
</dbReference>
<keyword evidence="10" id="KW-1185">Reference proteome</keyword>
<evidence type="ECO:0000256" key="1">
    <source>
        <dbReference type="ARBA" id="ARBA00004370"/>
    </source>
</evidence>
<dbReference type="GO" id="GO:0005576">
    <property type="term" value="C:extracellular region"/>
    <property type="evidence" value="ECO:0007669"/>
    <property type="project" value="UniProtKB-SubCell"/>
</dbReference>
<evidence type="ECO:0000313" key="10">
    <source>
        <dbReference type="Proteomes" id="UP000532010"/>
    </source>
</evidence>
<evidence type="ECO:0000256" key="3">
    <source>
        <dbReference type="ARBA" id="ARBA00022525"/>
    </source>
</evidence>
<keyword evidence="4" id="KW-0800">Toxin</keyword>
<dbReference type="InterPro" id="IPR003995">
    <property type="entry name" value="RTX_toxin_determinant-A"/>
</dbReference>
<comment type="subcellular location">
    <subcellularLocation>
        <location evidence="1">Membrane</location>
    </subcellularLocation>
    <subcellularLocation>
        <location evidence="2">Secreted</location>
    </subcellularLocation>
</comment>
<dbReference type="RefSeq" id="WP_183447768.1">
    <property type="nucleotide sequence ID" value="NZ_JACHWB010000001.1"/>
</dbReference>
<protein>
    <submittedName>
        <fullName evidence="9">Ca2+-binding RTX toxin-like protein</fullName>
    </submittedName>
</protein>
<dbReference type="EMBL" id="JACHWB010000001">
    <property type="protein sequence ID" value="MBB3018015.1"/>
    <property type="molecule type" value="Genomic_DNA"/>
</dbReference>
<keyword evidence="3" id="KW-0964">Secreted</keyword>